<dbReference type="RefSeq" id="WP_109817095.1">
    <property type="nucleotide sequence ID" value="NZ_QGKR01000162.1"/>
</dbReference>
<dbReference type="SUPFAM" id="SSF51735">
    <property type="entry name" value="NAD(P)-binding Rossmann-fold domains"/>
    <property type="match status" value="1"/>
</dbReference>
<organism evidence="3 4">
    <name type="scientific">Micromonospora acroterricola</name>
    <dbReference type="NCBI Taxonomy" id="2202421"/>
    <lineage>
        <taxon>Bacteria</taxon>
        <taxon>Bacillati</taxon>
        <taxon>Actinomycetota</taxon>
        <taxon>Actinomycetes</taxon>
        <taxon>Micromonosporales</taxon>
        <taxon>Micromonosporaceae</taxon>
        <taxon>Micromonospora</taxon>
    </lineage>
</organism>
<dbReference type="Gene3D" id="3.40.50.720">
    <property type="entry name" value="NAD(P)-binding Rossmann-like Domain"/>
    <property type="match status" value="1"/>
</dbReference>
<keyword evidence="4" id="KW-1185">Reference proteome</keyword>
<dbReference type="Proteomes" id="UP000245410">
    <property type="component" value="Unassembled WGS sequence"/>
</dbReference>
<name>A0A317D5Z0_9ACTN</name>
<dbReference type="GO" id="GO:0000166">
    <property type="term" value="F:nucleotide binding"/>
    <property type="evidence" value="ECO:0007669"/>
    <property type="project" value="InterPro"/>
</dbReference>
<dbReference type="AlphaFoldDB" id="A0A317D5Z0"/>
<feature type="domain" description="Gal80p-like C-terminal" evidence="2">
    <location>
        <begin position="129"/>
        <end position="269"/>
    </location>
</feature>
<dbReference type="InterPro" id="IPR036291">
    <property type="entry name" value="NAD(P)-bd_dom_sf"/>
</dbReference>
<dbReference type="InterPro" id="IPR055080">
    <property type="entry name" value="Gal80p-like_C"/>
</dbReference>
<dbReference type="EMBL" id="QGKR01000162">
    <property type="protein sequence ID" value="PWR10149.1"/>
    <property type="molecule type" value="Genomic_DNA"/>
</dbReference>
<protein>
    <submittedName>
        <fullName evidence="3">Oxidoreductase</fullName>
    </submittedName>
</protein>
<dbReference type="Pfam" id="PF22685">
    <property type="entry name" value="Gal80p_C-like"/>
    <property type="match status" value="1"/>
</dbReference>
<sequence length="364" mass="37824">MTPTGVGIIGPGAWASVSHIPVIAASPAFELRAVSTSRRSSAEAAAAKHGVPGYDDHRRLLADPRVDVVVVAVQVAQHFELISAALEAGKMVYSEWPLANGLAEAERLAELARQAGVRTVVGLQGRYAPEVEHAADLVRDGYVGEVLGTTLVGSGMVWGGEVASHSQAYWFDNANGATPLTSATLHALDPLHFVLGEFDTVAANLVVGRKEATVTEDGSRIPVTVPDQVALIGTLTSGAAASVFYRGGASRGDNLRWEINGTDGDLVLTAAWGNMQVAQLALAGGRGADTTATTIDVPTSYSDGIPTGLAQTPAGSVARLYAQLARDLADGTHTVPDFEHALSRHRLIDAVERASATGVAQSLK</sequence>
<dbReference type="PANTHER" id="PTHR43708:SF1">
    <property type="entry name" value="GALACTOSE_LACTOSE METABOLISM REGULATORY PROTEIN GAL80"/>
    <property type="match status" value="1"/>
</dbReference>
<dbReference type="InterPro" id="IPR051317">
    <property type="entry name" value="Gfo/Idh/MocA_oxidoreduct"/>
</dbReference>
<dbReference type="OrthoDB" id="9815825at2"/>
<evidence type="ECO:0000259" key="1">
    <source>
        <dbReference type="Pfam" id="PF01408"/>
    </source>
</evidence>
<dbReference type="Gene3D" id="3.30.360.10">
    <property type="entry name" value="Dihydrodipicolinate Reductase, domain 2"/>
    <property type="match status" value="1"/>
</dbReference>
<proteinExistence type="predicted"/>
<reference evidence="3 4" key="1">
    <citation type="submission" date="2018-05" db="EMBL/GenBank/DDBJ databases">
        <title>Micromonospora atacamensis sp. nov., a novel actinobacteria isolated from high altitude Atacama Desert soil.</title>
        <authorList>
            <person name="Carro L."/>
            <person name="Golinska P."/>
            <person name="Klenk H.-P."/>
            <person name="Goodfellow M."/>
        </authorList>
    </citation>
    <scope>NUCLEOTIDE SEQUENCE [LARGE SCALE GENOMIC DNA]</scope>
    <source>
        <strain evidence="3 4">5R2A7</strain>
    </source>
</reference>
<evidence type="ECO:0000259" key="2">
    <source>
        <dbReference type="Pfam" id="PF22685"/>
    </source>
</evidence>
<feature type="domain" description="Gfo/Idh/MocA-like oxidoreductase N-terminal" evidence="1">
    <location>
        <begin position="6"/>
        <end position="122"/>
    </location>
</feature>
<evidence type="ECO:0000313" key="3">
    <source>
        <dbReference type="EMBL" id="PWR10149.1"/>
    </source>
</evidence>
<dbReference type="SUPFAM" id="SSF55347">
    <property type="entry name" value="Glyceraldehyde-3-phosphate dehydrogenase-like, C-terminal domain"/>
    <property type="match status" value="1"/>
</dbReference>
<accession>A0A317D5Z0</accession>
<dbReference type="InterPro" id="IPR000683">
    <property type="entry name" value="Gfo/Idh/MocA-like_OxRdtase_N"/>
</dbReference>
<dbReference type="Pfam" id="PF01408">
    <property type="entry name" value="GFO_IDH_MocA"/>
    <property type="match status" value="1"/>
</dbReference>
<gene>
    <name evidence="3" type="ORF">DKT68_09710</name>
</gene>
<evidence type="ECO:0000313" key="4">
    <source>
        <dbReference type="Proteomes" id="UP000245410"/>
    </source>
</evidence>
<comment type="caution">
    <text evidence="3">The sequence shown here is derived from an EMBL/GenBank/DDBJ whole genome shotgun (WGS) entry which is preliminary data.</text>
</comment>
<dbReference type="PANTHER" id="PTHR43708">
    <property type="entry name" value="CONSERVED EXPRESSED OXIDOREDUCTASE (EUROFUNG)"/>
    <property type="match status" value="1"/>
</dbReference>